<dbReference type="InterPro" id="IPR029063">
    <property type="entry name" value="SAM-dependent_MTases_sf"/>
</dbReference>
<dbReference type="PROSITE" id="PS00094">
    <property type="entry name" value="C5_MTASE_1"/>
    <property type="match status" value="1"/>
</dbReference>
<evidence type="ECO:0000256" key="3">
    <source>
        <dbReference type="ARBA" id="ARBA00022691"/>
    </source>
</evidence>
<dbReference type="AlphaFoldDB" id="A0AA41QFB2"/>
<keyword evidence="2 5" id="KW-0808">Transferase</keyword>
<dbReference type="PANTHER" id="PTHR46098:SF1">
    <property type="entry name" value="TRNA (CYTOSINE(38)-C(5))-METHYLTRANSFERASE"/>
    <property type="match status" value="1"/>
</dbReference>
<dbReference type="RefSeq" id="WP_236089878.1">
    <property type="nucleotide sequence ID" value="NZ_JAKGSG010000038.1"/>
</dbReference>
<keyword evidence="4" id="KW-0680">Restriction system</keyword>
<dbReference type="Pfam" id="PF00145">
    <property type="entry name" value="DNA_methylase"/>
    <property type="match status" value="1"/>
</dbReference>
<accession>A0AA41QFB2</accession>
<dbReference type="PROSITE" id="PS51679">
    <property type="entry name" value="SAM_MT_C5"/>
    <property type="match status" value="1"/>
</dbReference>
<dbReference type="GO" id="GO:0009307">
    <property type="term" value="P:DNA restriction-modification system"/>
    <property type="evidence" value="ECO:0007669"/>
    <property type="project" value="UniProtKB-KW"/>
</dbReference>
<dbReference type="Gene3D" id="3.90.120.10">
    <property type="entry name" value="DNA Methylase, subunit A, domain 2"/>
    <property type="match status" value="1"/>
</dbReference>
<dbReference type="Gene3D" id="3.40.50.150">
    <property type="entry name" value="Vaccinia Virus protein VP39"/>
    <property type="match status" value="1"/>
</dbReference>
<dbReference type="GO" id="GO:0032259">
    <property type="term" value="P:methylation"/>
    <property type="evidence" value="ECO:0007669"/>
    <property type="project" value="UniProtKB-KW"/>
</dbReference>
<feature type="active site" evidence="5">
    <location>
        <position position="102"/>
    </location>
</feature>
<keyword evidence="9" id="KW-1185">Reference proteome</keyword>
<organism evidence="8 9">
    <name type="scientific">Antribacter soli</name>
    <dbReference type="NCBI Taxonomy" id="2910976"/>
    <lineage>
        <taxon>Bacteria</taxon>
        <taxon>Bacillati</taxon>
        <taxon>Actinomycetota</taxon>
        <taxon>Actinomycetes</taxon>
        <taxon>Micrococcales</taxon>
        <taxon>Promicromonosporaceae</taxon>
        <taxon>Antribacter</taxon>
    </lineage>
</organism>
<evidence type="ECO:0000256" key="7">
    <source>
        <dbReference type="RuleBase" id="RU000417"/>
    </source>
</evidence>
<comment type="catalytic activity">
    <reaction evidence="7">
        <text>a 2'-deoxycytidine in DNA + S-adenosyl-L-methionine = a 5-methyl-2'-deoxycytidine in DNA + S-adenosyl-L-homocysteine + H(+)</text>
        <dbReference type="Rhea" id="RHEA:13681"/>
        <dbReference type="Rhea" id="RHEA-COMP:11369"/>
        <dbReference type="Rhea" id="RHEA-COMP:11370"/>
        <dbReference type="ChEBI" id="CHEBI:15378"/>
        <dbReference type="ChEBI" id="CHEBI:57856"/>
        <dbReference type="ChEBI" id="CHEBI:59789"/>
        <dbReference type="ChEBI" id="CHEBI:85452"/>
        <dbReference type="ChEBI" id="CHEBI:85454"/>
        <dbReference type="EC" id="2.1.1.37"/>
    </reaction>
</comment>
<keyword evidence="1 5" id="KW-0489">Methyltransferase</keyword>
<keyword evidence="3 5" id="KW-0949">S-adenosyl-L-methionine</keyword>
<proteinExistence type="inferred from homology"/>
<dbReference type="EC" id="2.1.1.37" evidence="7"/>
<dbReference type="GO" id="GO:0003886">
    <property type="term" value="F:DNA (cytosine-5-)-methyltransferase activity"/>
    <property type="evidence" value="ECO:0007669"/>
    <property type="project" value="UniProtKB-EC"/>
</dbReference>
<sequence length="556" mass="62039">MSDQFTFIDLFAGVGGFHAALANLGGRCVYVAEKDPFAQAVYREAWLSGGKDDPHVTGDINKDVPVDTGHTIAELLARAEAGRIKLENVPEEFDVLAAGFPCQTFSKSGKQEGILDTVRGTLFYNILVIIAMRKPKVVFLENVKNLVGPSHRTTTFKTIVDSLTDLGYVVNPDPTIFSPHTIAPEHGGGPQSRERVYILAVRKELVANDAPFIGPKRSNGWSADEWRIDRTQLPDRGQMPAVVTDAWVDTIRHEDPALAERANEVRSAYMPDLVQYRLTDDDKWLRVYELLLANVVKGRKKNQRGSWFPGHPIWFDADREEWRKREHADAVAHRKAERARDWKDEFLKKSAEFIEAYSKQLTGRGSGDILKKILALPNNAWRKLEWQASDAESLDDCLIQLRPSGVRVKKATYAPALVAINQTPILGSERRRITPYEAGRLQGFPDMVFQAMMTTEQPATQSYKQFGNAVHVGAVRFALVHFVCHHFGTEALPDAPDLGSLAPLVEHCRSTKKRWLPEAPPADPAPPVAEIPGTVTSLTDNTAPVRRRQRAVLAVH</sequence>
<dbReference type="PRINTS" id="PR00105">
    <property type="entry name" value="C5METTRFRASE"/>
</dbReference>
<comment type="similarity">
    <text evidence="5 6">Belongs to the class I-like SAM-binding methyltransferase superfamily. C5-methyltransferase family.</text>
</comment>
<evidence type="ECO:0000256" key="4">
    <source>
        <dbReference type="ARBA" id="ARBA00022747"/>
    </source>
</evidence>
<evidence type="ECO:0000256" key="5">
    <source>
        <dbReference type="PROSITE-ProRule" id="PRU01016"/>
    </source>
</evidence>
<protein>
    <recommendedName>
        <fullName evidence="7">Cytosine-specific methyltransferase</fullName>
        <ecNumber evidence="7">2.1.1.37</ecNumber>
    </recommendedName>
</protein>
<comment type="caution">
    <text evidence="8">The sequence shown here is derived from an EMBL/GenBank/DDBJ whole genome shotgun (WGS) entry which is preliminary data.</text>
</comment>
<dbReference type="PANTHER" id="PTHR46098">
    <property type="entry name" value="TRNA (CYTOSINE(38)-C(5))-METHYLTRANSFERASE"/>
    <property type="match status" value="1"/>
</dbReference>
<dbReference type="InterPro" id="IPR018117">
    <property type="entry name" value="C5_DNA_meth_AS"/>
</dbReference>
<evidence type="ECO:0000313" key="8">
    <source>
        <dbReference type="EMBL" id="MCF4122078.1"/>
    </source>
</evidence>
<dbReference type="InterPro" id="IPR001525">
    <property type="entry name" value="C5_MeTfrase"/>
</dbReference>
<dbReference type="Proteomes" id="UP001165405">
    <property type="component" value="Unassembled WGS sequence"/>
</dbReference>
<dbReference type="NCBIfam" id="TIGR00675">
    <property type="entry name" value="dcm"/>
    <property type="match status" value="1"/>
</dbReference>
<reference evidence="8" key="1">
    <citation type="submission" date="2022-01" db="EMBL/GenBank/DDBJ databases">
        <title>Antribacter sp. nov., isolated from Guizhou of China.</title>
        <authorList>
            <person name="Chengliang C."/>
            <person name="Ya Z."/>
        </authorList>
    </citation>
    <scope>NUCLEOTIDE SEQUENCE</scope>
    <source>
        <strain evidence="8">KLBMP 9083</strain>
    </source>
</reference>
<dbReference type="SUPFAM" id="SSF53335">
    <property type="entry name" value="S-adenosyl-L-methionine-dependent methyltransferases"/>
    <property type="match status" value="1"/>
</dbReference>
<evidence type="ECO:0000256" key="1">
    <source>
        <dbReference type="ARBA" id="ARBA00022603"/>
    </source>
</evidence>
<dbReference type="InterPro" id="IPR050750">
    <property type="entry name" value="C5-MTase"/>
</dbReference>
<dbReference type="EMBL" id="JAKGSG010000038">
    <property type="protein sequence ID" value="MCF4122078.1"/>
    <property type="molecule type" value="Genomic_DNA"/>
</dbReference>
<evidence type="ECO:0000256" key="6">
    <source>
        <dbReference type="RuleBase" id="RU000416"/>
    </source>
</evidence>
<evidence type="ECO:0000256" key="2">
    <source>
        <dbReference type="ARBA" id="ARBA00022679"/>
    </source>
</evidence>
<name>A0AA41QFB2_9MICO</name>
<gene>
    <name evidence="8" type="primary">dcm</name>
    <name evidence="8" type="ORF">L1785_13930</name>
</gene>
<evidence type="ECO:0000313" key="9">
    <source>
        <dbReference type="Proteomes" id="UP001165405"/>
    </source>
</evidence>